<gene>
    <name evidence="1" type="ORF">KME60_34860</name>
</gene>
<reference evidence="1" key="1">
    <citation type="submission" date="2021-05" db="EMBL/GenBank/DDBJ databases">
        <authorList>
            <person name="Pietrasiak N."/>
            <person name="Ward R."/>
            <person name="Stajich J.E."/>
            <person name="Kurbessoian T."/>
        </authorList>
    </citation>
    <scope>NUCLEOTIDE SEQUENCE</scope>
    <source>
        <strain evidence="1">GSE-NOS-MK-12-04C</strain>
    </source>
</reference>
<reference evidence="1" key="2">
    <citation type="journal article" date="2022" name="Microbiol. Resour. Announc.">
        <title>Metagenome Sequencing to Explore Phylogenomics of Terrestrial Cyanobacteria.</title>
        <authorList>
            <person name="Ward R.D."/>
            <person name="Stajich J.E."/>
            <person name="Johansen J.R."/>
            <person name="Huntemann M."/>
            <person name="Clum A."/>
            <person name="Foster B."/>
            <person name="Foster B."/>
            <person name="Roux S."/>
            <person name="Palaniappan K."/>
            <person name="Varghese N."/>
            <person name="Mukherjee S."/>
            <person name="Reddy T.B.K."/>
            <person name="Daum C."/>
            <person name="Copeland A."/>
            <person name="Chen I.A."/>
            <person name="Ivanova N.N."/>
            <person name="Kyrpides N.C."/>
            <person name="Shapiro N."/>
            <person name="Eloe-Fadrosh E.A."/>
            <person name="Pietrasiak N."/>
        </authorList>
    </citation>
    <scope>NUCLEOTIDE SEQUENCE</scope>
    <source>
        <strain evidence="1">GSE-NOS-MK-12-04C</strain>
    </source>
</reference>
<comment type="caution">
    <text evidence="1">The sequence shown here is derived from an EMBL/GenBank/DDBJ whole genome shotgun (WGS) entry which is preliminary data.</text>
</comment>
<dbReference type="AlphaFoldDB" id="A0A951UXL2"/>
<organism evidence="1 2">
    <name type="scientific">Cyanomargarita calcarea GSE-NOS-MK-12-04C</name>
    <dbReference type="NCBI Taxonomy" id="2839659"/>
    <lineage>
        <taxon>Bacteria</taxon>
        <taxon>Bacillati</taxon>
        <taxon>Cyanobacteriota</taxon>
        <taxon>Cyanophyceae</taxon>
        <taxon>Nostocales</taxon>
        <taxon>Cyanomargaritaceae</taxon>
        <taxon>Cyanomargarita</taxon>
    </lineage>
</organism>
<dbReference type="EMBL" id="JAHHGZ010000082">
    <property type="protein sequence ID" value="MBW4672461.1"/>
    <property type="molecule type" value="Genomic_DNA"/>
</dbReference>
<name>A0A951UXL2_9CYAN</name>
<sequence length="101" mass="11369">MPQTRIDAQTLAQFELEQYIEEQAQEIAPEFEIDSVDDADFGTMYRVWSGRDLLGTFYRADVDGLWVAQPCCSDLRPRCETPEQAQLLIIALSGLLVADVA</sequence>
<evidence type="ECO:0000313" key="1">
    <source>
        <dbReference type="EMBL" id="MBW4672461.1"/>
    </source>
</evidence>
<protein>
    <submittedName>
        <fullName evidence="1">Uncharacterized protein</fullName>
    </submittedName>
</protein>
<evidence type="ECO:0000313" key="2">
    <source>
        <dbReference type="Proteomes" id="UP000729701"/>
    </source>
</evidence>
<accession>A0A951UXL2</accession>
<dbReference type="Proteomes" id="UP000729701">
    <property type="component" value="Unassembled WGS sequence"/>
</dbReference>
<proteinExistence type="predicted"/>